<reference evidence="3" key="2">
    <citation type="journal article" date="2023" name="Science">
        <title>Genomic signatures of disease resistance in endangered staghorn corals.</title>
        <authorList>
            <person name="Vollmer S.V."/>
            <person name="Selwyn J.D."/>
            <person name="Despard B.A."/>
            <person name="Roesel C.L."/>
        </authorList>
    </citation>
    <scope>NUCLEOTIDE SEQUENCE</scope>
    <source>
        <strain evidence="3">K2</strain>
    </source>
</reference>
<feature type="domain" description="START" evidence="2">
    <location>
        <begin position="468"/>
        <end position="679"/>
    </location>
</feature>
<gene>
    <name evidence="3" type="ORF">P5673_007042</name>
</gene>
<evidence type="ECO:0000259" key="2">
    <source>
        <dbReference type="PROSITE" id="PS50848"/>
    </source>
</evidence>
<evidence type="ECO:0000313" key="4">
    <source>
        <dbReference type="Proteomes" id="UP001249851"/>
    </source>
</evidence>
<organism evidence="3 4">
    <name type="scientific">Acropora cervicornis</name>
    <name type="common">Staghorn coral</name>
    <dbReference type="NCBI Taxonomy" id="6130"/>
    <lineage>
        <taxon>Eukaryota</taxon>
        <taxon>Metazoa</taxon>
        <taxon>Cnidaria</taxon>
        <taxon>Anthozoa</taxon>
        <taxon>Hexacorallia</taxon>
        <taxon>Scleractinia</taxon>
        <taxon>Astrocoeniina</taxon>
        <taxon>Acroporidae</taxon>
        <taxon>Acropora</taxon>
    </lineage>
</organism>
<keyword evidence="1" id="KW-0472">Membrane</keyword>
<accession>A0AAD9VC05</accession>
<dbReference type="PANTHER" id="PTHR47117:SF8">
    <property type="entry name" value="KINESIN FAMILY MEMBER 16B"/>
    <property type="match status" value="1"/>
</dbReference>
<reference evidence="3" key="1">
    <citation type="journal article" date="2023" name="G3 (Bethesda)">
        <title>Whole genome assembly and annotation of the endangered Caribbean coral Acropora cervicornis.</title>
        <authorList>
            <person name="Selwyn J.D."/>
            <person name="Vollmer S.V."/>
        </authorList>
    </citation>
    <scope>NUCLEOTIDE SEQUENCE</scope>
    <source>
        <strain evidence="3">K2</strain>
    </source>
</reference>
<keyword evidence="4" id="KW-1185">Reference proteome</keyword>
<evidence type="ECO:0000256" key="1">
    <source>
        <dbReference type="SAM" id="Phobius"/>
    </source>
</evidence>
<dbReference type="GO" id="GO:0008289">
    <property type="term" value="F:lipid binding"/>
    <property type="evidence" value="ECO:0007669"/>
    <property type="project" value="InterPro"/>
</dbReference>
<sequence length="702" mass="79399">MLSILVLLYLLLMSVFLAIFTYVLFFRKKTVHDSSSAQDKITYVKKLLPLCGAKGWQLKMVDSGIRIWEKQINYNCPAWIPGIIYACCGIIPTSPQEVINVLKQPYLSMEWDPRIKACTKVTTATNHDAISLSFNCTGFIAQFLHQCRYWKTDGHPDAETWFISVFREQEIPLDTALWSCFLVSSAEDGDDDQSLVTLVVAPVSPMFAAVKQLTTSRIAGLQDFFAHYRANSPLATSASTIQSPEADLMTLSVRTGKDYNRVYLQFVRQRKGQMAGSVDIVKRPAQAGERPWDTFKGTTEVNAPALYTLAYICLFECRKDWDENFSLSQCGLQVVVTSVTFRLQMKFLKVSFSKHMKRGEIIIGGYLLEELSSKPPKCRVTHVTRVDLKGNLPARLVNRVTLSQPKSLAIAREKVEALYQAEAAGSSEDLSIVKKKSAELWSVMVKYKEAKSQHSEGAPEEEKEVMLGWSLVDGHDETESVLSSSESENHLRASNSSLKDILLIIKPSAIKQRRICLVSFHSVEKDVVILRKVSQGQKIYSFLGKGLIKVKPPAVWQAIRNPMTRHVYDKMLKKTKIVRQIDDQIRIAYLHHETTQCFFKQARDFVFLASERVEPERYVLSGVSVDVPELPPSKNIVRGKIYSSGWIIEPVLQNGQLYSMVSYLSQVDFGGAVPTGLLNHITRRQPLCIAYLRNYLQKFEYS</sequence>
<evidence type="ECO:0000313" key="3">
    <source>
        <dbReference type="EMBL" id="KAK2568953.1"/>
    </source>
</evidence>
<dbReference type="PANTHER" id="PTHR47117">
    <property type="entry name" value="STAR-RELATED LIPID TRANSFER PROTEIN 9"/>
    <property type="match status" value="1"/>
</dbReference>
<comment type="caution">
    <text evidence="3">The sequence shown here is derived from an EMBL/GenBank/DDBJ whole genome shotgun (WGS) entry which is preliminary data.</text>
</comment>
<dbReference type="AlphaFoldDB" id="A0AAD9VC05"/>
<dbReference type="SUPFAM" id="SSF55961">
    <property type="entry name" value="Bet v1-like"/>
    <property type="match status" value="3"/>
</dbReference>
<dbReference type="Proteomes" id="UP001249851">
    <property type="component" value="Unassembled WGS sequence"/>
</dbReference>
<name>A0AAD9VC05_ACRCE</name>
<dbReference type="Pfam" id="PF01852">
    <property type="entry name" value="START"/>
    <property type="match status" value="2"/>
</dbReference>
<dbReference type="PROSITE" id="PS50848">
    <property type="entry name" value="START"/>
    <property type="match status" value="1"/>
</dbReference>
<dbReference type="Gene3D" id="3.30.530.20">
    <property type="match status" value="3"/>
</dbReference>
<proteinExistence type="predicted"/>
<dbReference type="SMART" id="SM00234">
    <property type="entry name" value="START"/>
    <property type="match status" value="1"/>
</dbReference>
<dbReference type="InterPro" id="IPR023393">
    <property type="entry name" value="START-like_dom_sf"/>
</dbReference>
<keyword evidence="1" id="KW-0812">Transmembrane</keyword>
<dbReference type="EMBL" id="JARQWQ010000011">
    <property type="protein sequence ID" value="KAK2568953.1"/>
    <property type="molecule type" value="Genomic_DNA"/>
</dbReference>
<dbReference type="InterPro" id="IPR002913">
    <property type="entry name" value="START_lipid-bd_dom"/>
</dbReference>
<protein>
    <submittedName>
        <fullName evidence="3">StAR-related lipid transfer protein 9</fullName>
    </submittedName>
</protein>
<keyword evidence="1" id="KW-1133">Transmembrane helix</keyword>
<feature type="transmembrane region" description="Helical" evidence="1">
    <location>
        <begin position="6"/>
        <end position="26"/>
    </location>
</feature>